<dbReference type="AlphaFoldDB" id="A0A975XVF3"/>
<evidence type="ECO:0000313" key="3">
    <source>
        <dbReference type="Proteomes" id="UP000683428"/>
    </source>
</evidence>
<sequence length="68" mass="7026">MMDRTMLANARTMLLVTASVFCVGTAVGNGVNVSASARSLREPVSASVQAESPDVDREGKGGSTAQLR</sequence>
<dbReference type="RefSeq" id="WP_216125644.1">
    <property type="nucleotide sequence ID" value="NZ_CP064782.1"/>
</dbReference>
<evidence type="ECO:0000313" key="2">
    <source>
        <dbReference type="EMBL" id="QWT49786.1"/>
    </source>
</evidence>
<feature type="region of interest" description="Disordered" evidence="1">
    <location>
        <begin position="38"/>
        <end position="68"/>
    </location>
</feature>
<evidence type="ECO:0000256" key="1">
    <source>
        <dbReference type="SAM" id="MobiDB-lite"/>
    </source>
</evidence>
<proteinExistence type="predicted"/>
<reference evidence="2" key="1">
    <citation type="submission" date="2020-11" db="EMBL/GenBank/DDBJ databases">
        <title>Azospira inquinata sp. nov.</title>
        <authorList>
            <person name="Moe W.M."/>
            <person name="Mikes M.C."/>
        </authorList>
    </citation>
    <scope>NUCLEOTIDE SEQUENCE</scope>
    <source>
        <strain evidence="2">Azo-3</strain>
    </source>
</reference>
<dbReference type="KEGG" id="aiq:Azoinq_04005"/>
<dbReference type="EMBL" id="CP064782">
    <property type="protein sequence ID" value="QWT49786.1"/>
    <property type="molecule type" value="Genomic_DNA"/>
</dbReference>
<organism evidence="2 3">
    <name type="scientific">Azospira inquinata</name>
    <dbReference type="NCBI Taxonomy" id="2785627"/>
    <lineage>
        <taxon>Bacteria</taxon>
        <taxon>Pseudomonadati</taxon>
        <taxon>Pseudomonadota</taxon>
        <taxon>Betaproteobacteria</taxon>
        <taxon>Rhodocyclales</taxon>
        <taxon>Rhodocyclaceae</taxon>
        <taxon>Azospira</taxon>
    </lineage>
</organism>
<protein>
    <submittedName>
        <fullName evidence="2">Uncharacterized protein</fullName>
    </submittedName>
</protein>
<keyword evidence="3" id="KW-1185">Reference proteome</keyword>
<name>A0A975XVF3_9RHOO</name>
<accession>A0A975XVF3</accession>
<gene>
    <name evidence="2" type="ORF">Azoinq_04005</name>
</gene>
<dbReference type="Proteomes" id="UP000683428">
    <property type="component" value="Chromosome"/>
</dbReference>